<feature type="signal peptide" evidence="2">
    <location>
        <begin position="1"/>
        <end position="23"/>
    </location>
</feature>
<evidence type="ECO:0000313" key="4">
    <source>
        <dbReference type="Proteomes" id="UP000011910"/>
    </source>
</evidence>
<protein>
    <recommendedName>
        <fullName evidence="5">CHRD domain-containing protein</fullName>
    </recommendedName>
</protein>
<dbReference type="RefSeq" id="WP_009195412.1">
    <property type="nucleotide sequence ID" value="NZ_AODQ01000043.1"/>
</dbReference>
<evidence type="ECO:0000256" key="1">
    <source>
        <dbReference type="SAM" id="MobiDB-lite"/>
    </source>
</evidence>
<name>M7NWP6_9BACT</name>
<dbReference type="EMBL" id="AODQ01000043">
    <property type="protein sequence ID" value="EMR02869.1"/>
    <property type="molecule type" value="Genomic_DNA"/>
</dbReference>
<accession>M7NWP6</accession>
<gene>
    <name evidence="3" type="ORF">ADICEAN_02016</name>
</gene>
<evidence type="ECO:0008006" key="5">
    <source>
        <dbReference type="Google" id="ProtNLM"/>
    </source>
</evidence>
<dbReference type="Proteomes" id="UP000011910">
    <property type="component" value="Unassembled WGS sequence"/>
</dbReference>
<evidence type="ECO:0000313" key="3">
    <source>
        <dbReference type="EMBL" id="EMR02869.1"/>
    </source>
</evidence>
<comment type="caution">
    <text evidence="3">The sequence shown here is derived from an EMBL/GenBank/DDBJ whole genome shotgun (WGS) entry which is preliminary data.</text>
</comment>
<evidence type="ECO:0000256" key="2">
    <source>
        <dbReference type="SAM" id="SignalP"/>
    </source>
</evidence>
<sequence>MKKSIFTLAFAFIAFLAMHTAQAQNPHFTDVRVSNNGLTVSGKIAGLGQSSGLVTVTYTADVTATRTCSTRGNGKPVRPHTETKSLSASGEYERDRNGQVTFSLTLDPSSIGQDVDFSNCPNGLTQLVNIIIANKVLSFSTQSGESGSMQIP</sequence>
<feature type="region of interest" description="Disordered" evidence="1">
    <location>
        <begin position="69"/>
        <end position="94"/>
    </location>
</feature>
<dbReference type="OrthoDB" id="2864568at2"/>
<organism evidence="3 4">
    <name type="scientific">Cesiribacter andamanensis AMV16</name>
    <dbReference type="NCBI Taxonomy" id="1279009"/>
    <lineage>
        <taxon>Bacteria</taxon>
        <taxon>Pseudomonadati</taxon>
        <taxon>Bacteroidota</taxon>
        <taxon>Cytophagia</taxon>
        <taxon>Cytophagales</taxon>
        <taxon>Cesiribacteraceae</taxon>
        <taxon>Cesiribacter</taxon>
    </lineage>
</organism>
<feature type="chain" id="PRO_5004082340" description="CHRD domain-containing protein" evidence="2">
    <location>
        <begin position="24"/>
        <end position="152"/>
    </location>
</feature>
<keyword evidence="4" id="KW-1185">Reference proteome</keyword>
<dbReference type="AlphaFoldDB" id="M7NWP6"/>
<keyword evidence="2" id="KW-0732">Signal</keyword>
<proteinExistence type="predicted"/>
<reference evidence="3 4" key="1">
    <citation type="journal article" date="2013" name="Genome Announc.">
        <title>Draft Genome Sequence of Cesiribacter andamanensis Strain AMV16T, Isolated from a Soil Sample from a Mud Volcano in the Andaman Islands, India.</title>
        <authorList>
            <person name="Shivaji S."/>
            <person name="Ara S."/>
            <person name="Begum Z."/>
            <person name="Srinivas T.N."/>
            <person name="Singh A."/>
            <person name="Kumar Pinnaka A."/>
        </authorList>
    </citation>
    <scope>NUCLEOTIDE SEQUENCE [LARGE SCALE GENOMIC DNA]</scope>
    <source>
        <strain evidence="3 4">AMV16</strain>
    </source>
</reference>